<gene>
    <name evidence="1" type="ORF">EVJ48_05865</name>
</gene>
<protein>
    <submittedName>
        <fullName evidence="1">Uncharacterized protein</fullName>
    </submittedName>
</protein>
<dbReference type="AlphaFoldDB" id="A0A520XD03"/>
<evidence type="ECO:0000313" key="2">
    <source>
        <dbReference type="Proteomes" id="UP000322454"/>
    </source>
</evidence>
<dbReference type="EMBL" id="SHMQ01000013">
    <property type="protein sequence ID" value="RZV39012.1"/>
    <property type="molecule type" value="Genomic_DNA"/>
</dbReference>
<dbReference type="Proteomes" id="UP000322454">
    <property type="component" value="Unassembled WGS sequence"/>
</dbReference>
<comment type="caution">
    <text evidence="1">The sequence shown here is derived from an EMBL/GenBank/DDBJ whole genome shotgun (WGS) entry which is preliminary data.</text>
</comment>
<sequence length="71" mass="8620">MIKVNYSFADKEERGDGKDAEGFRKNRTTYRNLFERIKPDEKEKIMEKIDKKEIRKYIEEKNFKNIESDGK</sequence>
<organism evidence="1 2">
    <name type="scientific">Candidatus Acidulodesulfobacterium acidiphilum</name>
    <dbReference type="NCBI Taxonomy" id="2597224"/>
    <lineage>
        <taxon>Bacteria</taxon>
        <taxon>Deltaproteobacteria</taxon>
        <taxon>Candidatus Acidulodesulfobacterales</taxon>
        <taxon>Candidatus Acidulodesulfobacterium</taxon>
    </lineage>
</organism>
<name>A0A520XD03_9DELT</name>
<proteinExistence type="predicted"/>
<evidence type="ECO:0000313" key="1">
    <source>
        <dbReference type="EMBL" id="RZV39012.1"/>
    </source>
</evidence>
<reference evidence="1 2" key="1">
    <citation type="submission" date="2019-01" db="EMBL/GenBank/DDBJ databases">
        <title>Insights into ecological role of a new deltaproteobacterial order Candidatus Sinidesulfobacterales (Sva0485) by metagenomics and metatranscriptomics.</title>
        <authorList>
            <person name="Tan S."/>
            <person name="Liu J."/>
            <person name="Fang Y."/>
            <person name="Hedlund B."/>
            <person name="Lian Z.-H."/>
            <person name="Huang L.-Y."/>
            <person name="Li J.-T."/>
            <person name="Huang L.-N."/>
            <person name="Li W.-J."/>
            <person name="Jiang H.-C."/>
            <person name="Dong H.-L."/>
            <person name="Shu W.-S."/>
        </authorList>
    </citation>
    <scope>NUCLEOTIDE SEQUENCE [LARGE SCALE GENOMIC DNA]</scope>
    <source>
        <strain evidence="1">AP4</strain>
    </source>
</reference>
<accession>A0A520XD03</accession>